<sequence>MMKSFFVCLFACLFFIPAFAQQPARFSYAIKGNDTLWMDHYAPSATPNRVSVLFIHGGAFTNGSPDQQKPMAEGLANMGYNVFVISYRLYMKGRGFGCEIPTQEKLKAIRLAVEDAADATKYLLNNATKLNVDPRKLILSGSSAGAETALQLMYNPFETGNPAEYEFMNKFQFAGAMIFAGAVVDINLVTKKTWIPTLFMHGTEDPLVPYATAAHHYCQADKPGWLILFGPKTLYDWAVAHDAPCVFYSYEGEKHNVSGYMFKEFDKMDAFMKAAVNGTFEGQQLVDIPKQQ</sequence>
<dbReference type="SUPFAM" id="SSF53474">
    <property type="entry name" value="alpha/beta-Hydrolases"/>
    <property type="match status" value="1"/>
</dbReference>
<reference evidence="5 6" key="1">
    <citation type="submission" date="2017-10" db="EMBL/GenBank/DDBJ databases">
        <title>Paenichitinophaga pekingensis gen. nov., sp. nov., isolated from activated sludge.</title>
        <authorList>
            <person name="Jin D."/>
            <person name="Kong X."/>
            <person name="Deng Y."/>
            <person name="Bai Z."/>
        </authorList>
    </citation>
    <scope>NUCLEOTIDE SEQUENCE [LARGE SCALE GENOMIC DNA]</scope>
    <source>
        <strain evidence="5 6">13</strain>
    </source>
</reference>
<organism evidence="5 6">
    <name type="scientific">Chitinophaga caeni</name>
    <dbReference type="NCBI Taxonomy" id="2029983"/>
    <lineage>
        <taxon>Bacteria</taxon>
        <taxon>Pseudomonadati</taxon>
        <taxon>Bacteroidota</taxon>
        <taxon>Chitinophagia</taxon>
        <taxon>Chitinophagales</taxon>
        <taxon>Chitinophagaceae</taxon>
        <taxon>Chitinophaga</taxon>
    </lineage>
</organism>
<comment type="similarity">
    <text evidence="1">Belongs to the 'GDXG' lipolytic enzyme family.</text>
</comment>
<dbReference type="GO" id="GO:0004806">
    <property type="term" value="F:triacylglycerol lipase activity"/>
    <property type="evidence" value="ECO:0007669"/>
    <property type="project" value="TreeGrafter"/>
</dbReference>
<dbReference type="EMBL" id="CP023777">
    <property type="protein sequence ID" value="ATL45844.1"/>
    <property type="molecule type" value="Genomic_DNA"/>
</dbReference>
<evidence type="ECO:0000259" key="4">
    <source>
        <dbReference type="Pfam" id="PF20434"/>
    </source>
</evidence>
<dbReference type="Gene3D" id="3.40.50.1820">
    <property type="entry name" value="alpha/beta hydrolase"/>
    <property type="match status" value="1"/>
</dbReference>
<dbReference type="InterPro" id="IPR029058">
    <property type="entry name" value="AB_hydrolase_fold"/>
</dbReference>
<evidence type="ECO:0000256" key="2">
    <source>
        <dbReference type="ARBA" id="ARBA00022801"/>
    </source>
</evidence>
<evidence type="ECO:0000313" key="5">
    <source>
        <dbReference type="EMBL" id="ATL45844.1"/>
    </source>
</evidence>
<evidence type="ECO:0000313" key="6">
    <source>
        <dbReference type="Proteomes" id="UP000220133"/>
    </source>
</evidence>
<feature type="signal peptide" evidence="3">
    <location>
        <begin position="1"/>
        <end position="20"/>
    </location>
</feature>
<proteinExistence type="inferred from homology"/>
<protein>
    <recommendedName>
        <fullName evidence="4">BD-FAE-like domain-containing protein</fullName>
    </recommendedName>
</protein>
<dbReference type="Pfam" id="PF20434">
    <property type="entry name" value="BD-FAE"/>
    <property type="match status" value="1"/>
</dbReference>
<dbReference type="Proteomes" id="UP000220133">
    <property type="component" value="Chromosome"/>
</dbReference>
<evidence type="ECO:0000256" key="1">
    <source>
        <dbReference type="ARBA" id="ARBA00010515"/>
    </source>
</evidence>
<evidence type="ECO:0000256" key="3">
    <source>
        <dbReference type="SAM" id="SignalP"/>
    </source>
</evidence>
<dbReference type="RefSeq" id="WP_098192234.1">
    <property type="nucleotide sequence ID" value="NZ_CP023777.1"/>
</dbReference>
<dbReference type="PANTHER" id="PTHR48081:SF30">
    <property type="entry name" value="ACETYL-HYDROLASE LIPR-RELATED"/>
    <property type="match status" value="1"/>
</dbReference>
<keyword evidence="2" id="KW-0378">Hydrolase</keyword>
<feature type="domain" description="BD-FAE-like" evidence="4">
    <location>
        <begin position="38"/>
        <end position="150"/>
    </location>
</feature>
<dbReference type="AlphaFoldDB" id="A0A291QPS3"/>
<keyword evidence="6" id="KW-1185">Reference proteome</keyword>
<dbReference type="PANTHER" id="PTHR48081">
    <property type="entry name" value="AB HYDROLASE SUPERFAMILY PROTEIN C4A8.06C"/>
    <property type="match status" value="1"/>
</dbReference>
<dbReference type="KEGG" id="cbae:COR50_00975"/>
<accession>A0A291QPS3</accession>
<gene>
    <name evidence="5" type="ORF">COR50_00975</name>
</gene>
<name>A0A291QPS3_9BACT</name>
<feature type="chain" id="PRO_5012313133" description="BD-FAE-like domain-containing protein" evidence="3">
    <location>
        <begin position="21"/>
        <end position="292"/>
    </location>
</feature>
<dbReference type="OrthoDB" id="9803990at2"/>
<dbReference type="InterPro" id="IPR050300">
    <property type="entry name" value="GDXG_lipolytic_enzyme"/>
</dbReference>
<keyword evidence="3" id="KW-0732">Signal</keyword>
<dbReference type="InterPro" id="IPR049492">
    <property type="entry name" value="BD-FAE-like_dom"/>
</dbReference>